<protein>
    <recommendedName>
        <fullName evidence="1">Phage-Barnase-EndoU-ColicinE5/D-RelE like nuclease 4 domain-containing protein</fullName>
    </recommendedName>
</protein>
<dbReference type="EMBL" id="BKAR01000006">
    <property type="protein sequence ID" value="GEP84195.1"/>
    <property type="molecule type" value="Genomic_DNA"/>
</dbReference>
<evidence type="ECO:0000313" key="3">
    <source>
        <dbReference type="Proteomes" id="UP000321736"/>
    </source>
</evidence>
<accession>A0A239U9M8</accession>
<feature type="domain" description="Phage-Barnase-EndoU-ColicinE5/D-RelE like nuclease 4" evidence="1">
    <location>
        <begin position="22"/>
        <end position="93"/>
    </location>
</feature>
<evidence type="ECO:0000313" key="2">
    <source>
        <dbReference type="EMBL" id="GEP84195.1"/>
    </source>
</evidence>
<name>A0A239U9M8_9STAP</name>
<organism evidence="2 3">
    <name type="scientific">Staphylococcus piscifermentans</name>
    <dbReference type="NCBI Taxonomy" id="70258"/>
    <lineage>
        <taxon>Bacteria</taxon>
        <taxon>Bacillati</taxon>
        <taxon>Bacillota</taxon>
        <taxon>Bacilli</taxon>
        <taxon>Bacillales</taxon>
        <taxon>Staphylococcaceae</taxon>
        <taxon>Staphylococcus</taxon>
    </lineage>
</organism>
<proteinExistence type="predicted"/>
<dbReference type="Pfam" id="PF18813">
    <property type="entry name" value="PBECR4"/>
    <property type="match status" value="1"/>
</dbReference>
<dbReference type="AlphaFoldDB" id="A0A239U9M8"/>
<keyword evidence="3" id="KW-1185">Reference proteome</keyword>
<dbReference type="RefSeq" id="WP_095105832.1">
    <property type="nucleotide sequence ID" value="NZ_BKAR01000006.1"/>
</dbReference>
<sequence length="116" mass="13987">MNKNNIYKIEYNDIIDFRLLLNDYINCFTRKKCFLHISDKSIKVAEIRFSKDHLPHILGLHKVINESANVFLTKILQGKLTHSSIKKHHNYQNIKDWLYSYNFLHRCFIEKIWHGV</sequence>
<dbReference type="InterPro" id="IPR041420">
    <property type="entry name" value="PBECR4"/>
</dbReference>
<evidence type="ECO:0000259" key="1">
    <source>
        <dbReference type="Pfam" id="PF18813"/>
    </source>
</evidence>
<dbReference type="Proteomes" id="UP000321736">
    <property type="component" value="Unassembled WGS sequence"/>
</dbReference>
<dbReference type="OrthoDB" id="2165713at2"/>
<comment type="caution">
    <text evidence="2">The sequence shown here is derived from an EMBL/GenBank/DDBJ whole genome shotgun (WGS) entry which is preliminary data.</text>
</comment>
<gene>
    <name evidence="2" type="ORF">SPI02_07800</name>
</gene>
<reference evidence="2 3" key="1">
    <citation type="submission" date="2019-07" db="EMBL/GenBank/DDBJ databases">
        <title>Whole genome shotgun sequence of Staphylococcus piscifermentans NBRC 109625.</title>
        <authorList>
            <person name="Hosoyama A."/>
            <person name="Uohara A."/>
            <person name="Ohji S."/>
            <person name="Ichikawa N."/>
        </authorList>
    </citation>
    <scope>NUCLEOTIDE SEQUENCE [LARGE SCALE GENOMIC DNA]</scope>
    <source>
        <strain evidence="2 3">NBRC 109625</strain>
    </source>
</reference>